<feature type="compositionally biased region" description="Low complexity" evidence="1">
    <location>
        <begin position="56"/>
        <end position="68"/>
    </location>
</feature>
<name>A0A6A4SW13_SCOMX</name>
<feature type="region of interest" description="Disordered" evidence="1">
    <location>
        <begin position="91"/>
        <end position="113"/>
    </location>
</feature>
<evidence type="ECO:0000313" key="2">
    <source>
        <dbReference type="EMBL" id="KAF0036905.1"/>
    </source>
</evidence>
<evidence type="ECO:0000313" key="3">
    <source>
        <dbReference type="Proteomes" id="UP000438429"/>
    </source>
</evidence>
<dbReference type="EMBL" id="VEVO01000009">
    <property type="protein sequence ID" value="KAF0036905.1"/>
    <property type="molecule type" value="Genomic_DNA"/>
</dbReference>
<accession>A0A6A4SW13</accession>
<protein>
    <submittedName>
        <fullName evidence="2">Uncharacterized protein</fullName>
    </submittedName>
</protein>
<feature type="region of interest" description="Disordered" evidence="1">
    <location>
        <begin position="56"/>
        <end position="78"/>
    </location>
</feature>
<evidence type="ECO:0000256" key="1">
    <source>
        <dbReference type="SAM" id="MobiDB-lite"/>
    </source>
</evidence>
<sequence length="113" mass="12102">MAAARATKLQVGGVTCPTLEQVGGVTCLTLEQVGGVTCLTLEQVGRVTCLTLEQDLPLRQQQQPQRQRSPPPHCRSTLMSVAPCGLNASVAKRVRSPRDEQQRHSATDRPSGG</sequence>
<feature type="compositionally biased region" description="Basic and acidic residues" evidence="1">
    <location>
        <begin position="96"/>
        <end position="107"/>
    </location>
</feature>
<comment type="caution">
    <text evidence="2">The sequence shown here is derived from an EMBL/GenBank/DDBJ whole genome shotgun (WGS) entry which is preliminary data.</text>
</comment>
<dbReference type="AlphaFoldDB" id="A0A6A4SW13"/>
<organism evidence="2 3">
    <name type="scientific">Scophthalmus maximus</name>
    <name type="common">Turbot</name>
    <name type="synonym">Psetta maxima</name>
    <dbReference type="NCBI Taxonomy" id="52904"/>
    <lineage>
        <taxon>Eukaryota</taxon>
        <taxon>Metazoa</taxon>
        <taxon>Chordata</taxon>
        <taxon>Craniata</taxon>
        <taxon>Vertebrata</taxon>
        <taxon>Euteleostomi</taxon>
        <taxon>Actinopterygii</taxon>
        <taxon>Neopterygii</taxon>
        <taxon>Teleostei</taxon>
        <taxon>Neoteleostei</taxon>
        <taxon>Acanthomorphata</taxon>
        <taxon>Carangaria</taxon>
        <taxon>Pleuronectiformes</taxon>
        <taxon>Pleuronectoidei</taxon>
        <taxon>Scophthalmidae</taxon>
        <taxon>Scophthalmus</taxon>
    </lineage>
</organism>
<proteinExistence type="predicted"/>
<dbReference type="Proteomes" id="UP000438429">
    <property type="component" value="Unassembled WGS sequence"/>
</dbReference>
<reference evidence="2 3" key="1">
    <citation type="submission" date="2019-06" db="EMBL/GenBank/DDBJ databases">
        <title>Draft genomes of female and male turbot (Scophthalmus maximus).</title>
        <authorList>
            <person name="Xu H."/>
            <person name="Xu X.-W."/>
            <person name="Shao C."/>
            <person name="Chen S."/>
        </authorList>
    </citation>
    <scope>NUCLEOTIDE SEQUENCE [LARGE SCALE GENOMIC DNA]</scope>
    <source>
        <strain evidence="2">Ysfricsl-2016a</strain>
        <tissue evidence="2">Blood</tissue>
    </source>
</reference>
<gene>
    <name evidence="2" type="ORF">F2P81_009779</name>
</gene>